<dbReference type="AlphaFoldDB" id="A0A4C1Y111"/>
<dbReference type="Proteomes" id="UP000299102">
    <property type="component" value="Unassembled WGS sequence"/>
</dbReference>
<organism evidence="1 2">
    <name type="scientific">Eumeta variegata</name>
    <name type="common">Bagworm moth</name>
    <name type="synonym">Eumeta japonica</name>
    <dbReference type="NCBI Taxonomy" id="151549"/>
    <lineage>
        <taxon>Eukaryota</taxon>
        <taxon>Metazoa</taxon>
        <taxon>Ecdysozoa</taxon>
        <taxon>Arthropoda</taxon>
        <taxon>Hexapoda</taxon>
        <taxon>Insecta</taxon>
        <taxon>Pterygota</taxon>
        <taxon>Neoptera</taxon>
        <taxon>Endopterygota</taxon>
        <taxon>Lepidoptera</taxon>
        <taxon>Glossata</taxon>
        <taxon>Ditrysia</taxon>
        <taxon>Tineoidea</taxon>
        <taxon>Psychidae</taxon>
        <taxon>Oiketicinae</taxon>
        <taxon>Eumeta</taxon>
    </lineage>
</organism>
<keyword evidence="2" id="KW-1185">Reference proteome</keyword>
<proteinExistence type="predicted"/>
<name>A0A4C1Y111_EUMVA</name>
<reference evidence="1 2" key="1">
    <citation type="journal article" date="2019" name="Commun. Biol.">
        <title>The bagworm genome reveals a unique fibroin gene that provides high tensile strength.</title>
        <authorList>
            <person name="Kono N."/>
            <person name="Nakamura H."/>
            <person name="Ohtoshi R."/>
            <person name="Tomita M."/>
            <person name="Numata K."/>
            <person name="Arakawa K."/>
        </authorList>
    </citation>
    <scope>NUCLEOTIDE SEQUENCE [LARGE SCALE GENOMIC DNA]</scope>
</reference>
<evidence type="ECO:0000313" key="1">
    <source>
        <dbReference type="EMBL" id="GBP68492.1"/>
    </source>
</evidence>
<dbReference type="EMBL" id="BGZK01001013">
    <property type="protein sequence ID" value="GBP68492.1"/>
    <property type="molecule type" value="Genomic_DNA"/>
</dbReference>
<sequence>MLPYTAGGKYGDERMSCAKEGGRLLTDHESHIDPCRWTRMISNKKLFLFDIILSSIIYTNFELCTLRSPKATRAVRCQGRCDECGGYRLLKVLSDAQTVVIIEVNDLVILPMFGH</sequence>
<comment type="caution">
    <text evidence="1">The sequence shown here is derived from an EMBL/GenBank/DDBJ whole genome shotgun (WGS) entry which is preliminary data.</text>
</comment>
<evidence type="ECO:0000313" key="2">
    <source>
        <dbReference type="Proteomes" id="UP000299102"/>
    </source>
</evidence>
<gene>
    <name evidence="1" type="ORF">EVAR_42443_1</name>
</gene>
<protein>
    <submittedName>
        <fullName evidence="1">Uncharacterized protein</fullName>
    </submittedName>
</protein>
<accession>A0A4C1Y111</accession>